<accession>F0F2G7</accession>
<keyword evidence="7 9" id="KW-0472">Membrane</keyword>
<dbReference type="InterPro" id="IPR004563">
    <property type="entry name" value="Apolipo_AcylTrfase"/>
</dbReference>
<comment type="catalytic activity">
    <reaction evidence="9">
        <text>N-terminal S-1,2-diacyl-sn-glyceryl-L-cysteinyl-[lipoprotein] + a glycerophospholipid = N-acyl-S-1,2-diacyl-sn-glyceryl-L-cysteinyl-[lipoprotein] + a 2-acyl-sn-glycero-3-phospholipid + H(+)</text>
        <dbReference type="Rhea" id="RHEA:48228"/>
        <dbReference type="Rhea" id="RHEA-COMP:14681"/>
        <dbReference type="Rhea" id="RHEA-COMP:14684"/>
        <dbReference type="ChEBI" id="CHEBI:15378"/>
        <dbReference type="ChEBI" id="CHEBI:136912"/>
        <dbReference type="ChEBI" id="CHEBI:140656"/>
        <dbReference type="ChEBI" id="CHEBI:140657"/>
        <dbReference type="ChEBI" id="CHEBI:140660"/>
        <dbReference type="EC" id="2.3.1.269"/>
    </reaction>
</comment>
<feature type="transmembrane region" description="Helical" evidence="9">
    <location>
        <begin position="503"/>
        <end position="521"/>
    </location>
</feature>
<dbReference type="EMBL" id="AEWV01000043">
    <property type="protein sequence ID" value="EGC16274.1"/>
    <property type="molecule type" value="Genomic_DNA"/>
</dbReference>
<comment type="similarity">
    <text evidence="2 9">Belongs to the CN hydrolase family. Apolipoprotein N-acyltransferase subfamily.</text>
</comment>
<keyword evidence="3 9" id="KW-1003">Cell membrane</keyword>
<evidence type="ECO:0000256" key="7">
    <source>
        <dbReference type="ARBA" id="ARBA00023136"/>
    </source>
</evidence>
<dbReference type="Pfam" id="PF20154">
    <property type="entry name" value="LNT_N"/>
    <property type="match status" value="1"/>
</dbReference>
<feature type="transmembrane region" description="Helical" evidence="9">
    <location>
        <begin position="104"/>
        <end position="128"/>
    </location>
</feature>
<evidence type="ECO:0000256" key="3">
    <source>
        <dbReference type="ARBA" id="ARBA00022475"/>
    </source>
</evidence>
<dbReference type="CDD" id="cd07571">
    <property type="entry name" value="ALP_N-acyl_transferase"/>
    <property type="match status" value="1"/>
</dbReference>
<keyword evidence="4 9" id="KW-0808">Transferase</keyword>
<dbReference type="UniPathway" id="UPA00666"/>
<evidence type="ECO:0000256" key="2">
    <source>
        <dbReference type="ARBA" id="ARBA00010065"/>
    </source>
</evidence>
<dbReference type="GO" id="GO:0042158">
    <property type="term" value="P:lipoprotein biosynthetic process"/>
    <property type="evidence" value="ECO:0007669"/>
    <property type="project" value="UniProtKB-UniRule"/>
</dbReference>
<comment type="caution">
    <text evidence="9">Lacks conserved residue(s) required for the propagation of feature annotation.</text>
</comment>
<keyword evidence="8 9" id="KW-0012">Acyltransferase</keyword>
<proteinExistence type="inferred from homology"/>
<dbReference type="InterPro" id="IPR003010">
    <property type="entry name" value="C-N_Hydrolase"/>
</dbReference>
<keyword evidence="6 9" id="KW-1133">Transmembrane helix</keyword>
<evidence type="ECO:0000256" key="6">
    <source>
        <dbReference type="ARBA" id="ARBA00022989"/>
    </source>
</evidence>
<dbReference type="GO" id="GO:0005886">
    <property type="term" value="C:plasma membrane"/>
    <property type="evidence" value="ECO:0007669"/>
    <property type="project" value="UniProtKB-SubCell"/>
</dbReference>
<reference evidence="11 12" key="1">
    <citation type="submission" date="2011-01" db="EMBL/GenBank/DDBJ databases">
        <authorList>
            <person name="Muzny D."/>
            <person name="Qin X."/>
            <person name="Deng J."/>
            <person name="Jiang H."/>
            <person name="Liu Y."/>
            <person name="Qu J."/>
            <person name="Song X.-Z."/>
            <person name="Zhang L."/>
            <person name="Thornton R."/>
            <person name="Coyle M."/>
            <person name="Francisco L."/>
            <person name="Jackson L."/>
            <person name="Javaid M."/>
            <person name="Korchina V."/>
            <person name="Kovar C."/>
            <person name="Mata R."/>
            <person name="Mathew T."/>
            <person name="Ngo R."/>
            <person name="Nguyen L."/>
            <person name="Nguyen N."/>
            <person name="Okwuonu G."/>
            <person name="Ongeri F."/>
            <person name="Pham C."/>
            <person name="Simmons D."/>
            <person name="Wilczek-Boney K."/>
            <person name="Hale W."/>
            <person name="Jakkamsetti A."/>
            <person name="Pham P."/>
            <person name="Ruth R."/>
            <person name="San Lucas F."/>
            <person name="Warren J."/>
            <person name="Zhang J."/>
            <person name="Zhao Z."/>
            <person name="Zhou C."/>
            <person name="Zhu D."/>
            <person name="Lee S."/>
            <person name="Bess C."/>
            <person name="Blankenburg K."/>
            <person name="Forbes L."/>
            <person name="Fu Q."/>
            <person name="Gubbala S."/>
            <person name="Hirani K."/>
            <person name="Jayaseelan J.C."/>
            <person name="Lara F."/>
            <person name="Munidasa M."/>
            <person name="Palculict T."/>
            <person name="Patil S."/>
            <person name="Pu L.-L."/>
            <person name="Saada N."/>
            <person name="Tang L."/>
            <person name="Weissenberger G."/>
            <person name="Zhu Y."/>
            <person name="Hemphill L."/>
            <person name="Shang Y."/>
            <person name="Youmans B."/>
            <person name="Ayvaz T."/>
            <person name="Ross M."/>
            <person name="Santibanez J."/>
            <person name="Aqrawi P."/>
            <person name="Gross S."/>
            <person name="Joshi V."/>
            <person name="Fowler G."/>
            <person name="Nazareth L."/>
            <person name="Reid J."/>
            <person name="Worley K."/>
            <person name="Petrosino J."/>
            <person name="Highlander S."/>
            <person name="Gibbs R."/>
        </authorList>
    </citation>
    <scope>NUCLEOTIDE SEQUENCE [LARGE SCALE GENOMIC DNA]</scope>
    <source>
        <strain evidence="11 12">ATCC 33394</strain>
    </source>
</reference>
<evidence type="ECO:0000256" key="9">
    <source>
        <dbReference type="HAMAP-Rule" id="MF_01148"/>
    </source>
</evidence>
<feature type="domain" description="CN hydrolase" evidence="10">
    <location>
        <begin position="249"/>
        <end position="491"/>
    </location>
</feature>
<dbReference type="Pfam" id="PF00795">
    <property type="entry name" value="CN_hydrolase"/>
    <property type="match status" value="1"/>
</dbReference>
<keyword evidence="12" id="KW-1185">Reference proteome</keyword>
<dbReference type="STRING" id="888741.HMPREF9098_2302"/>
<gene>
    <name evidence="9 11" type="primary">lnt</name>
    <name evidence="11" type="ORF">HMPREF9098_2302</name>
</gene>
<dbReference type="InterPro" id="IPR036526">
    <property type="entry name" value="C-N_Hydrolase_sf"/>
</dbReference>
<feature type="transmembrane region" description="Helical" evidence="9">
    <location>
        <begin position="185"/>
        <end position="205"/>
    </location>
</feature>
<dbReference type="Gene3D" id="3.60.110.10">
    <property type="entry name" value="Carbon-nitrogen hydrolase"/>
    <property type="match status" value="1"/>
</dbReference>
<dbReference type="SUPFAM" id="SSF56317">
    <property type="entry name" value="Carbon-nitrogen hydrolase"/>
    <property type="match status" value="1"/>
</dbReference>
<dbReference type="AlphaFoldDB" id="F0F2G7"/>
<evidence type="ECO:0000313" key="11">
    <source>
        <dbReference type="EMBL" id="EGC16274.1"/>
    </source>
</evidence>
<dbReference type="GO" id="GO:0016410">
    <property type="term" value="F:N-acyltransferase activity"/>
    <property type="evidence" value="ECO:0007669"/>
    <property type="project" value="UniProtKB-UniRule"/>
</dbReference>
<evidence type="ECO:0000256" key="1">
    <source>
        <dbReference type="ARBA" id="ARBA00004651"/>
    </source>
</evidence>
<comment type="pathway">
    <text evidence="9">Protein modification; lipoprotein biosynthesis (N-acyl transfer).</text>
</comment>
<organism evidence="11 12">
    <name type="scientific">Kingella denitrificans ATCC 33394</name>
    <dbReference type="NCBI Taxonomy" id="888741"/>
    <lineage>
        <taxon>Bacteria</taxon>
        <taxon>Pseudomonadati</taxon>
        <taxon>Pseudomonadota</taxon>
        <taxon>Betaproteobacteria</taxon>
        <taxon>Neisseriales</taxon>
        <taxon>Neisseriaceae</taxon>
        <taxon>Kingella</taxon>
    </lineage>
</organism>
<dbReference type="InterPro" id="IPR045378">
    <property type="entry name" value="LNT_N"/>
</dbReference>
<dbReference type="EC" id="2.3.1.269" evidence="9"/>
<dbReference type="HOGENOM" id="CLU_019563_3_0_4"/>
<protein>
    <recommendedName>
        <fullName evidence="9">Apolipoprotein N-acyltransferase</fullName>
        <shortName evidence="9">ALP N-acyltransferase</shortName>
        <ecNumber evidence="9">2.3.1.269</ecNumber>
    </recommendedName>
</protein>
<feature type="transmembrane region" description="Helical" evidence="9">
    <location>
        <begin position="72"/>
        <end position="92"/>
    </location>
</feature>
<comment type="caution">
    <text evidence="11">The sequence shown here is derived from an EMBL/GenBank/DDBJ whole genome shotgun (WGS) entry which is preliminary data.</text>
</comment>
<comment type="subcellular location">
    <subcellularLocation>
        <location evidence="1 9">Cell membrane</location>
        <topology evidence="1 9">Multi-pass membrane protein</topology>
    </subcellularLocation>
</comment>
<sequence length="532" mass="58870">MQRFAASLYLLMFSRLHARLERLWHIPFFYALALALIAAATPLAFAPYYHFWLMPLLFGALIRLAELKPKHMVLSAYLFWLVAYSSQFWWIHTAMHDVSGLDNVFAVPLTFLMPAVLALYPALAFALWRRFSGSRTLRVGVVLPMLWTLAEFAREQLVPGFGFGWGALGYSQIAEHSPLAGFAPIAGIHAVTWATAALAAWLVLLVDTEGWKERAKAACIIALMVGAGCFLRTQEFTQNTGRPVSVAAVQGNIEQQLKFDESRYLPTYQLYYDLVKQTHAQIVVLPETAFPQFLQNIEPEILTQFAQAAERNGSELAVGVPAFTEDGRNYLNAVVTLPNTQKQPAQQMYAKNHLVPFGEYKPLPIITNPLYRLMNMPLADFQRGGANQAPLNMAGEKVAFNICYEDGFGDDLIAPAKQSTLLANSSNMAWFAGSNAMWQQLQQSQARALEMGRYMIRATNRGATAIVSPQGNIVSIAPTDVAGVLEGTVQGRTGETPYMRLGGSYPLAGLLVILLLALIGWKTRRKPHAAQA</sequence>
<evidence type="ECO:0000256" key="4">
    <source>
        <dbReference type="ARBA" id="ARBA00022679"/>
    </source>
</evidence>
<feature type="transmembrane region" description="Helical" evidence="9">
    <location>
        <begin position="28"/>
        <end position="51"/>
    </location>
</feature>
<dbReference type="PANTHER" id="PTHR38686:SF1">
    <property type="entry name" value="APOLIPOPROTEIN N-ACYLTRANSFERASE"/>
    <property type="match status" value="1"/>
</dbReference>
<dbReference type="NCBIfam" id="TIGR00546">
    <property type="entry name" value="lnt"/>
    <property type="match status" value="1"/>
</dbReference>
<keyword evidence="11" id="KW-0449">Lipoprotein</keyword>
<evidence type="ECO:0000256" key="5">
    <source>
        <dbReference type="ARBA" id="ARBA00022692"/>
    </source>
</evidence>
<name>F0F2G7_9NEIS</name>
<evidence type="ECO:0000313" key="12">
    <source>
        <dbReference type="Proteomes" id="UP000004088"/>
    </source>
</evidence>
<keyword evidence="5 9" id="KW-0812">Transmembrane</keyword>
<dbReference type="PROSITE" id="PS50263">
    <property type="entry name" value="CN_HYDROLASE"/>
    <property type="match status" value="1"/>
</dbReference>
<evidence type="ECO:0000259" key="10">
    <source>
        <dbReference type="PROSITE" id="PS50263"/>
    </source>
</evidence>
<dbReference type="PANTHER" id="PTHR38686">
    <property type="entry name" value="APOLIPOPROTEIN N-ACYLTRANSFERASE"/>
    <property type="match status" value="1"/>
</dbReference>
<dbReference type="Proteomes" id="UP000004088">
    <property type="component" value="Unassembled WGS sequence"/>
</dbReference>
<dbReference type="HAMAP" id="MF_01148">
    <property type="entry name" value="Lnt"/>
    <property type="match status" value="1"/>
</dbReference>
<evidence type="ECO:0000256" key="8">
    <source>
        <dbReference type="ARBA" id="ARBA00023315"/>
    </source>
</evidence>
<comment type="function">
    <text evidence="9">Catalyzes the phospholipid dependent N-acylation of the N-terminal cysteine of apolipoprotein, the last step in lipoprotein maturation.</text>
</comment>